<organism evidence="1">
    <name type="scientific">Rhizophora mucronata</name>
    <name type="common">Asiatic mangrove</name>
    <dbReference type="NCBI Taxonomy" id="61149"/>
    <lineage>
        <taxon>Eukaryota</taxon>
        <taxon>Viridiplantae</taxon>
        <taxon>Streptophyta</taxon>
        <taxon>Embryophyta</taxon>
        <taxon>Tracheophyta</taxon>
        <taxon>Spermatophyta</taxon>
        <taxon>Magnoliopsida</taxon>
        <taxon>eudicotyledons</taxon>
        <taxon>Gunneridae</taxon>
        <taxon>Pentapetalae</taxon>
        <taxon>rosids</taxon>
        <taxon>fabids</taxon>
        <taxon>Malpighiales</taxon>
        <taxon>Rhizophoraceae</taxon>
        <taxon>Rhizophora</taxon>
    </lineage>
</organism>
<sequence length="26" mass="2966">MSLRKSKCHKTCSLYLQGTTSHNTKL</sequence>
<proteinExistence type="predicted"/>
<accession>A0A2P2IL97</accession>
<dbReference type="AlphaFoldDB" id="A0A2P2IL97"/>
<dbReference type="EMBL" id="GGEC01001529">
    <property type="protein sequence ID" value="MBW82012.1"/>
    <property type="molecule type" value="Transcribed_RNA"/>
</dbReference>
<name>A0A2P2IL97_RHIMU</name>
<protein>
    <submittedName>
        <fullName evidence="1">Uncharacterized protein</fullName>
    </submittedName>
</protein>
<evidence type="ECO:0000313" key="1">
    <source>
        <dbReference type="EMBL" id="MBW82012.1"/>
    </source>
</evidence>
<reference evidence="1" key="1">
    <citation type="submission" date="2018-02" db="EMBL/GenBank/DDBJ databases">
        <title>Rhizophora mucronata_Transcriptome.</title>
        <authorList>
            <person name="Meera S.P."/>
            <person name="Sreeshan A."/>
            <person name="Augustine A."/>
        </authorList>
    </citation>
    <scope>NUCLEOTIDE SEQUENCE</scope>
    <source>
        <tissue evidence="1">Leaf</tissue>
    </source>
</reference>